<accession>C2JYX4</accession>
<protein>
    <recommendedName>
        <fullName evidence="4">Bacitracin ABC transporter permease</fullName>
    </recommendedName>
</protein>
<feature type="transmembrane region" description="Helical" evidence="1">
    <location>
        <begin position="319"/>
        <end position="338"/>
    </location>
</feature>
<keyword evidence="3" id="KW-1185">Reference proteome</keyword>
<dbReference type="Pfam" id="PF06772">
    <property type="entry name" value="LtrA"/>
    <property type="match status" value="1"/>
</dbReference>
<proteinExistence type="predicted"/>
<keyword evidence="1" id="KW-0472">Membrane</keyword>
<evidence type="ECO:0008006" key="4">
    <source>
        <dbReference type="Google" id="ProtNLM"/>
    </source>
</evidence>
<dbReference type="PANTHER" id="PTHR36840">
    <property type="entry name" value="BLL5714 PROTEIN"/>
    <property type="match status" value="1"/>
</dbReference>
<evidence type="ECO:0000256" key="1">
    <source>
        <dbReference type="SAM" id="Phobius"/>
    </source>
</evidence>
<gene>
    <name evidence="2" type="ORF">HMPREF0539_2109</name>
</gene>
<comment type="caution">
    <text evidence="2">The sequence shown here is derived from an EMBL/GenBank/DDBJ whole genome shotgun (WGS) entry which is preliminary data.</text>
</comment>
<organism evidence="2 3">
    <name type="scientific">Lacticaseibacillus rhamnosus (strain LMS2-1)</name>
    <dbReference type="NCBI Taxonomy" id="525361"/>
    <lineage>
        <taxon>Bacteria</taxon>
        <taxon>Bacillati</taxon>
        <taxon>Bacillota</taxon>
        <taxon>Bacilli</taxon>
        <taxon>Lactobacillales</taxon>
        <taxon>Lactobacillaceae</taxon>
        <taxon>Lacticaseibacillus</taxon>
    </lineage>
</organism>
<name>C2JYX4_LACRM</name>
<dbReference type="InterPro" id="IPR010640">
    <property type="entry name" value="Low_temperature_requirement_A"/>
</dbReference>
<feature type="transmembrane region" description="Helical" evidence="1">
    <location>
        <begin position="158"/>
        <end position="176"/>
    </location>
</feature>
<feature type="transmembrane region" description="Helical" evidence="1">
    <location>
        <begin position="221"/>
        <end position="238"/>
    </location>
</feature>
<dbReference type="EMBL" id="ACIZ01000091">
    <property type="protein sequence ID" value="EEN79807.1"/>
    <property type="molecule type" value="Genomic_DNA"/>
</dbReference>
<keyword evidence="1" id="KW-1133">Transmembrane helix</keyword>
<evidence type="ECO:0000313" key="2">
    <source>
        <dbReference type="EMBL" id="EEN79807.1"/>
    </source>
</evidence>
<feature type="transmembrane region" description="Helical" evidence="1">
    <location>
        <begin position="105"/>
        <end position="123"/>
    </location>
</feature>
<feature type="transmembrane region" description="Helical" evidence="1">
    <location>
        <begin position="135"/>
        <end position="152"/>
    </location>
</feature>
<feature type="transmembrane region" description="Helical" evidence="1">
    <location>
        <begin position="284"/>
        <end position="307"/>
    </location>
</feature>
<dbReference type="HOGENOM" id="CLU_045667_1_3_9"/>
<keyword evidence="1" id="KW-0812">Transmembrane</keyword>
<reference evidence="2" key="1">
    <citation type="submission" date="2009-01" db="EMBL/GenBank/DDBJ databases">
        <authorList>
            <person name="Qin X."/>
            <person name="Bachman B."/>
            <person name="Battles P."/>
            <person name="Bell A."/>
            <person name="Bess C."/>
            <person name="Bickham C."/>
            <person name="Chaboub L."/>
            <person name="Chen D."/>
            <person name="Coyle M."/>
            <person name="Deiros D.R."/>
            <person name="Dinh H."/>
            <person name="Forbes L."/>
            <person name="Fowler G."/>
            <person name="Francisco L."/>
            <person name="Fu Q."/>
            <person name="Gubbala S."/>
            <person name="Hale W."/>
            <person name="Han Y."/>
            <person name="Hemphill L."/>
            <person name="Highlander S.K."/>
            <person name="Hirani K."/>
            <person name="Hogues M."/>
            <person name="Jackson L."/>
            <person name="Jakkamsetti A."/>
            <person name="Javaid M."/>
            <person name="Jiang H."/>
            <person name="Korchina V."/>
            <person name="Kovar C."/>
            <person name="Lara F."/>
            <person name="Lee S."/>
            <person name="Mata R."/>
            <person name="Mathew T."/>
            <person name="Moen C."/>
            <person name="Morales K."/>
            <person name="Munidasa M."/>
            <person name="Nazareth L."/>
            <person name="Ngo R."/>
            <person name="Nguyen L."/>
            <person name="Okwuonu G."/>
            <person name="Ongeri F."/>
            <person name="Patil S."/>
            <person name="Petrosino J."/>
            <person name="Pham C."/>
            <person name="Pham P."/>
            <person name="Pu L.-L."/>
            <person name="Puazo M."/>
            <person name="Raj R."/>
            <person name="Reid J."/>
            <person name="Rouhana J."/>
            <person name="Saada N."/>
            <person name="Shang Y."/>
            <person name="Simmons D."/>
            <person name="Thornton R."/>
            <person name="Warren J."/>
            <person name="Weissenberger G."/>
            <person name="Zhang J."/>
            <person name="Zhang L."/>
            <person name="Zhou C."/>
            <person name="Zhu D."/>
            <person name="Muzny D."/>
            <person name="Worley K."/>
            <person name="Gibbs R."/>
        </authorList>
    </citation>
    <scope>NUCLEOTIDE SEQUENCE [LARGE SCALE GENOMIC DNA]</scope>
    <source>
        <strain evidence="2">LMS2-1</strain>
    </source>
</reference>
<feature type="transmembrane region" description="Helical" evidence="1">
    <location>
        <begin position="196"/>
        <end position="215"/>
    </location>
</feature>
<sequence length="374" mass="42204">MLMAKSHQSVTMVELFYDLIFAYAVGRMAQTLAVPVHGMIAPQVLVEFLLMLLVFWTIWTFQTVLIDRFSHHEVTHNLFTLFNMFWVIVLSTAINPDFAKTKWPFQLSAAILFLSLASQYGLLWRRKHSQLAKTFGITLAACSFVILISLFIKPYTLSFAVFFGGVLAAGLMPLLLRNVLKATPADLGNLSTRYSLLVLLIFGESIIGVAETIYAGLSLQAGLFFLVVILLFIAYQLVYDNGLDRRQKTAGLAVIYLQLPLLAAILSLSTFIHSWLAGLLDPQWFALAITVTLAVYYFSLIGYLSAYPVKHIDIGFKRWFYLGFSVLIFGIFSFMTTIMPLPFMFGLTAYLLANTLYLWQFILHPNDAMYNKLG</sequence>
<feature type="transmembrane region" description="Helical" evidence="1">
    <location>
        <begin position="78"/>
        <end position="99"/>
    </location>
</feature>
<evidence type="ECO:0000313" key="3">
    <source>
        <dbReference type="Proteomes" id="UP000004525"/>
    </source>
</evidence>
<feature type="transmembrane region" description="Helical" evidence="1">
    <location>
        <begin position="344"/>
        <end position="363"/>
    </location>
</feature>
<feature type="transmembrane region" description="Helical" evidence="1">
    <location>
        <begin position="250"/>
        <end position="272"/>
    </location>
</feature>
<dbReference type="PANTHER" id="PTHR36840:SF1">
    <property type="entry name" value="BLL5714 PROTEIN"/>
    <property type="match status" value="1"/>
</dbReference>
<feature type="transmembrane region" description="Helical" evidence="1">
    <location>
        <begin position="12"/>
        <end position="33"/>
    </location>
</feature>
<dbReference type="Proteomes" id="UP000004525">
    <property type="component" value="Unassembled WGS sequence"/>
</dbReference>
<dbReference type="AlphaFoldDB" id="C2JYX4"/>
<feature type="transmembrane region" description="Helical" evidence="1">
    <location>
        <begin position="45"/>
        <end position="66"/>
    </location>
</feature>